<feature type="domain" description="USP" evidence="10">
    <location>
        <begin position="109"/>
        <end position="586"/>
    </location>
</feature>
<reference evidence="11 12" key="1">
    <citation type="journal article" date="2018" name="Mol. Biol. Evol.">
        <title>Broad Genomic Sampling Reveals a Smut Pathogenic Ancestry of the Fungal Clade Ustilaginomycotina.</title>
        <authorList>
            <person name="Kijpornyongpan T."/>
            <person name="Mondo S.J."/>
            <person name="Barry K."/>
            <person name="Sandor L."/>
            <person name="Lee J."/>
            <person name="Lipzen A."/>
            <person name="Pangilinan J."/>
            <person name="LaButti K."/>
            <person name="Hainaut M."/>
            <person name="Henrissat B."/>
            <person name="Grigoriev I.V."/>
            <person name="Spatafora J.W."/>
            <person name="Aime M.C."/>
        </authorList>
    </citation>
    <scope>NUCLEOTIDE SEQUENCE [LARGE SCALE GENOMIC DNA]</scope>
    <source>
        <strain evidence="11 12">MCA 4718</strain>
    </source>
</reference>
<keyword evidence="9" id="KW-1133">Transmembrane helix</keyword>
<dbReference type="AlphaFoldDB" id="A0A316UDD0"/>
<dbReference type="GO" id="GO:0004843">
    <property type="term" value="F:cysteine-type deubiquitinase activity"/>
    <property type="evidence" value="ECO:0007669"/>
    <property type="project" value="UniProtKB-UniRule"/>
</dbReference>
<keyword evidence="6 7" id="KW-0788">Thiol protease</keyword>
<evidence type="ECO:0000256" key="7">
    <source>
        <dbReference type="RuleBase" id="RU366025"/>
    </source>
</evidence>
<dbReference type="InterPro" id="IPR028889">
    <property type="entry name" value="USP"/>
</dbReference>
<keyword evidence="9" id="KW-0472">Membrane</keyword>
<feature type="compositionally biased region" description="Low complexity" evidence="8">
    <location>
        <begin position="67"/>
        <end position="78"/>
    </location>
</feature>
<dbReference type="EMBL" id="KZ819326">
    <property type="protein sequence ID" value="PWN21065.1"/>
    <property type="molecule type" value="Genomic_DNA"/>
</dbReference>
<feature type="transmembrane region" description="Helical" evidence="9">
    <location>
        <begin position="37"/>
        <end position="54"/>
    </location>
</feature>
<gene>
    <name evidence="11" type="ORF">BCV69DRAFT_237205</name>
</gene>
<dbReference type="GeneID" id="37011671"/>
<sequence>YPLFGIFPYPASILHQVLFVTGLLLSILVVSVLRHSIIGFIVEFAHMIVLPGLAPSSSFATRYSLETSPSPYATSSSSKPLAKGRLRRKPPKSATSLSCQGCPAGSHYTGLVNTGNTCFLNSVLQSLASVTLFTEHLTRLQRSAEQLDIPTPVVDALLDLISALNTPATRRSAIRPSVLTDTLSIATQSSSIRTLLTAHQQQDAQELLVLLLEAISKERAAVWAETSYVESEAQGSGLASILAKSIKARSHPLPVARRHLYNPFEALVAQRTACLRCGYYDVIRNFVQEEVSVNVPLQRRVGSALGLEDCLDSWAGLEGVEWRCWRCTLGKDKVAVDANVEDGSGATHTIKVAKGNGTSSNGKITPSAKKRLKEVRKAHSALTQALSRSITEEEFRALHPSIRLSSPPLPPPSPAGSIITATKQTVFSRPPQTLVVHLNRSIYQGMGAGKNNTRVFFQEYLDLAKWCITSGVESDAIKGMNETSQRPAKSGTQEEDWTHRLTTSRTVYRLDSLVVHYGGHSFGHYVSFRRRPRRRPLPQQQETKGIALSEDEEDDGWLRISDDSVTHVSLREALSQNAFLLFYQRVGSGSTQA</sequence>
<keyword evidence="12" id="KW-1185">Reference proteome</keyword>
<dbReference type="InterPro" id="IPR018200">
    <property type="entry name" value="USP_CS"/>
</dbReference>
<comment type="similarity">
    <text evidence="2 7">Belongs to the peptidase C19 family.</text>
</comment>
<evidence type="ECO:0000256" key="3">
    <source>
        <dbReference type="ARBA" id="ARBA00022670"/>
    </source>
</evidence>
<feature type="compositionally biased region" description="Basic residues" evidence="8">
    <location>
        <begin position="82"/>
        <end position="91"/>
    </location>
</feature>
<proteinExistence type="inferred from homology"/>
<name>A0A316UDD0_9BASI</name>
<keyword evidence="4 7" id="KW-0833">Ubl conjugation pathway</keyword>
<dbReference type="InterPro" id="IPR001394">
    <property type="entry name" value="Peptidase_C19_UCH"/>
</dbReference>
<evidence type="ECO:0000256" key="8">
    <source>
        <dbReference type="SAM" id="MobiDB-lite"/>
    </source>
</evidence>
<evidence type="ECO:0000256" key="9">
    <source>
        <dbReference type="SAM" id="Phobius"/>
    </source>
</evidence>
<keyword evidence="3 7" id="KW-0645">Protease</keyword>
<dbReference type="GO" id="GO:0006508">
    <property type="term" value="P:proteolysis"/>
    <property type="evidence" value="ECO:0007669"/>
    <property type="project" value="UniProtKB-KW"/>
</dbReference>
<dbReference type="PROSITE" id="PS00973">
    <property type="entry name" value="USP_2"/>
    <property type="match status" value="1"/>
</dbReference>
<keyword evidence="5 7" id="KW-0378">Hydrolase</keyword>
<dbReference type="Pfam" id="PF00443">
    <property type="entry name" value="UCH"/>
    <property type="match status" value="1"/>
</dbReference>
<accession>A0A316UDD0</accession>
<dbReference type="PROSITE" id="PS50235">
    <property type="entry name" value="USP_3"/>
    <property type="match status" value="1"/>
</dbReference>
<dbReference type="Proteomes" id="UP000245942">
    <property type="component" value="Unassembled WGS sequence"/>
</dbReference>
<comment type="catalytic activity">
    <reaction evidence="1 7">
        <text>Thiol-dependent hydrolysis of ester, thioester, amide, peptide and isopeptide bonds formed by the C-terminal Gly of ubiquitin (a 76-residue protein attached to proteins as an intracellular targeting signal).</text>
        <dbReference type="EC" id="3.4.19.12"/>
    </reaction>
</comment>
<dbReference type="STRING" id="1684307.A0A316UDD0"/>
<evidence type="ECO:0000256" key="2">
    <source>
        <dbReference type="ARBA" id="ARBA00009085"/>
    </source>
</evidence>
<dbReference type="GO" id="GO:0005829">
    <property type="term" value="C:cytosol"/>
    <property type="evidence" value="ECO:0007669"/>
    <property type="project" value="TreeGrafter"/>
</dbReference>
<feature type="region of interest" description="Disordered" evidence="8">
    <location>
        <begin position="67"/>
        <end position="94"/>
    </location>
</feature>
<dbReference type="InterPro" id="IPR050164">
    <property type="entry name" value="Peptidase_C19"/>
</dbReference>
<evidence type="ECO:0000259" key="10">
    <source>
        <dbReference type="PROSITE" id="PS50235"/>
    </source>
</evidence>
<dbReference type="OrthoDB" id="2020758at2759"/>
<evidence type="ECO:0000313" key="12">
    <source>
        <dbReference type="Proteomes" id="UP000245942"/>
    </source>
</evidence>
<evidence type="ECO:0000256" key="6">
    <source>
        <dbReference type="ARBA" id="ARBA00022807"/>
    </source>
</evidence>
<dbReference type="InterPro" id="IPR038765">
    <property type="entry name" value="Papain-like_cys_pep_sf"/>
</dbReference>
<dbReference type="EC" id="3.4.19.12" evidence="7"/>
<dbReference type="PANTHER" id="PTHR24006">
    <property type="entry name" value="UBIQUITIN CARBOXYL-TERMINAL HYDROLASE"/>
    <property type="match status" value="1"/>
</dbReference>
<dbReference type="GO" id="GO:0016579">
    <property type="term" value="P:protein deubiquitination"/>
    <property type="evidence" value="ECO:0007669"/>
    <property type="project" value="InterPro"/>
</dbReference>
<feature type="transmembrane region" description="Helical" evidence="9">
    <location>
        <begin position="6"/>
        <end position="30"/>
    </location>
</feature>
<evidence type="ECO:0000256" key="5">
    <source>
        <dbReference type="ARBA" id="ARBA00022801"/>
    </source>
</evidence>
<organism evidence="11 12">
    <name type="scientific">Pseudomicrostroma glucosiphilum</name>
    <dbReference type="NCBI Taxonomy" id="1684307"/>
    <lineage>
        <taxon>Eukaryota</taxon>
        <taxon>Fungi</taxon>
        <taxon>Dikarya</taxon>
        <taxon>Basidiomycota</taxon>
        <taxon>Ustilaginomycotina</taxon>
        <taxon>Exobasidiomycetes</taxon>
        <taxon>Microstromatales</taxon>
        <taxon>Microstromatales incertae sedis</taxon>
        <taxon>Pseudomicrostroma</taxon>
    </lineage>
</organism>
<dbReference type="PANTHER" id="PTHR24006:SF888">
    <property type="entry name" value="UBIQUITIN CARBOXYL-TERMINAL HYDROLASE 30"/>
    <property type="match status" value="1"/>
</dbReference>
<evidence type="ECO:0000256" key="1">
    <source>
        <dbReference type="ARBA" id="ARBA00000707"/>
    </source>
</evidence>
<dbReference type="PROSITE" id="PS00972">
    <property type="entry name" value="USP_1"/>
    <property type="match status" value="1"/>
</dbReference>
<dbReference type="RefSeq" id="XP_025348225.1">
    <property type="nucleotide sequence ID" value="XM_025489937.1"/>
</dbReference>
<feature type="non-terminal residue" evidence="11">
    <location>
        <position position="593"/>
    </location>
</feature>
<evidence type="ECO:0000313" key="11">
    <source>
        <dbReference type="EMBL" id="PWN21065.1"/>
    </source>
</evidence>
<keyword evidence="9" id="KW-0812">Transmembrane</keyword>
<dbReference type="Gene3D" id="3.90.70.10">
    <property type="entry name" value="Cysteine proteinases"/>
    <property type="match status" value="1"/>
</dbReference>
<evidence type="ECO:0000256" key="4">
    <source>
        <dbReference type="ARBA" id="ARBA00022786"/>
    </source>
</evidence>
<protein>
    <recommendedName>
        <fullName evidence="7">Ubiquitin carboxyl-terminal hydrolase</fullName>
        <ecNumber evidence="7">3.4.19.12</ecNumber>
    </recommendedName>
</protein>
<dbReference type="SUPFAM" id="SSF54001">
    <property type="entry name" value="Cysteine proteinases"/>
    <property type="match status" value="1"/>
</dbReference>
<feature type="non-terminal residue" evidence="11">
    <location>
        <position position="1"/>
    </location>
</feature>
<dbReference type="GO" id="GO:0005634">
    <property type="term" value="C:nucleus"/>
    <property type="evidence" value="ECO:0007669"/>
    <property type="project" value="TreeGrafter"/>
</dbReference>